<sequence>MSSFTENSSLIQLFFEKTSDAVFIMDYEQRIINQNKAAQKLLHDALTDWKQISSFCYVCKGCTSSVEEHTCRDCRIKKREDGSSFQIYIELKNGLEIPYSASFSVIDEKSERCVLILRNLTEQQEIAKQLQKSTLTKYVLNAHENERKKLSRELHDGIAQEMYSALMEVRKLKYMEKGETFDKQMDDVETSVTNLLTEIRNMAVDLRPAALDDLGLYSALKSYCKRYEQIFGVEVALISDVQNERFPSTVETTLYRVAQEAMLNAAKYADIDDIVVTLRKREKLLILEVIDDGVGFTLADMEIKGSGLGLLNMQERVELCGGICDIQSEHGKGTEVIVKIGVDSI</sequence>
<dbReference type="InterPro" id="IPR036890">
    <property type="entry name" value="HATPase_C_sf"/>
</dbReference>
<dbReference type="Pfam" id="PF07730">
    <property type="entry name" value="HisKA_3"/>
    <property type="match status" value="1"/>
</dbReference>
<dbReference type="GO" id="GO:0000155">
    <property type="term" value="F:phosphorelay sensor kinase activity"/>
    <property type="evidence" value="ECO:0007669"/>
    <property type="project" value="InterPro"/>
</dbReference>
<comment type="subcellular location">
    <subcellularLocation>
        <location evidence="2">Cytoplasm</location>
    </subcellularLocation>
</comment>
<protein>
    <recommendedName>
        <fullName evidence="15">Sensor histidine kinase</fullName>
        <ecNumber evidence="15">2.7.13.3</ecNumber>
    </recommendedName>
</protein>
<evidence type="ECO:0000313" key="19">
    <source>
        <dbReference type="EMBL" id="MBC1399295.1"/>
    </source>
</evidence>
<dbReference type="CDD" id="cd16917">
    <property type="entry name" value="HATPase_UhpB-NarQ-NarX-like"/>
    <property type="match status" value="1"/>
</dbReference>
<organism evidence="19 20">
    <name type="scientific">Listeria fleischmannii</name>
    <dbReference type="NCBI Taxonomy" id="1069827"/>
    <lineage>
        <taxon>Bacteria</taxon>
        <taxon>Bacillati</taxon>
        <taxon>Bacillota</taxon>
        <taxon>Bacilli</taxon>
        <taxon>Bacillales</taxon>
        <taxon>Listeriaceae</taxon>
        <taxon>Listeria</taxon>
    </lineage>
</organism>
<dbReference type="InterPro" id="IPR003594">
    <property type="entry name" value="HATPase_dom"/>
</dbReference>
<keyword evidence="5 17" id="KW-0597">Phosphoprotein</keyword>
<keyword evidence="9 15" id="KW-0418">Kinase</keyword>
<dbReference type="InterPro" id="IPR005467">
    <property type="entry name" value="His_kinase_dom"/>
</dbReference>
<keyword evidence="7 16" id="KW-0479">Metal-binding</keyword>
<evidence type="ECO:0000256" key="12">
    <source>
        <dbReference type="ARBA" id="ARBA00023012"/>
    </source>
</evidence>
<dbReference type="GO" id="GO:0005506">
    <property type="term" value="F:iron ion binding"/>
    <property type="evidence" value="ECO:0007669"/>
    <property type="project" value="InterPro"/>
</dbReference>
<evidence type="ECO:0000256" key="4">
    <source>
        <dbReference type="ARBA" id="ARBA00022490"/>
    </source>
</evidence>
<dbReference type="EMBL" id="JAARPY010000011">
    <property type="protein sequence ID" value="MBC1399295.1"/>
    <property type="molecule type" value="Genomic_DNA"/>
</dbReference>
<evidence type="ECO:0000259" key="18">
    <source>
        <dbReference type="PROSITE" id="PS50109"/>
    </source>
</evidence>
<feature type="binding site" evidence="16">
    <location>
        <position position="74"/>
    </location>
    <ligand>
        <name>[4Fe-4S] cluster</name>
        <dbReference type="ChEBI" id="CHEBI:49883"/>
    </ligand>
</feature>
<dbReference type="GO" id="GO:0051539">
    <property type="term" value="F:4 iron, 4 sulfur cluster binding"/>
    <property type="evidence" value="ECO:0007669"/>
    <property type="project" value="UniProtKB-KW"/>
</dbReference>
<evidence type="ECO:0000256" key="3">
    <source>
        <dbReference type="ARBA" id="ARBA00022485"/>
    </source>
</evidence>
<comment type="cofactor">
    <cofactor evidence="16">
        <name>[4Fe-4S] cluster</name>
        <dbReference type="ChEBI" id="CHEBI:49883"/>
    </cofactor>
    <text evidence="16">Binds 1 [4Fe-4S] cluster.</text>
</comment>
<dbReference type="Pfam" id="PF02518">
    <property type="entry name" value="HATPase_c"/>
    <property type="match status" value="1"/>
</dbReference>
<evidence type="ECO:0000256" key="5">
    <source>
        <dbReference type="ARBA" id="ARBA00022553"/>
    </source>
</evidence>
<feature type="binding site" evidence="16">
    <location>
        <position position="71"/>
    </location>
    <ligand>
        <name>[4Fe-4S] cluster</name>
        <dbReference type="ChEBI" id="CHEBI:49883"/>
    </ligand>
</feature>
<comment type="PTM">
    <text evidence="17">Autophosphorylated.</text>
</comment>
<dbReference type="Gene3D" id="3.30.565.10">
    <property type="entry name" value="Histidine kinase-like ATPase, C-terminal domain"/>
    <property type="match status" value="1"/>
</dbReference>
<dbReference type="SMART" id="SM00387">
    <property type="entry name" value="HATPase_c"/>
    <property type="match status" value="1"/>
</dbReference>
<comment type="function">
    <text evidence="14">Member of the two-component regulatory system NreB/NreC involved in the control of dissimilatory nitrate/nitrite reduction in response to oxygen. NreB functions as a direct oxygen sensor histidine kinase which is autophosphorylated, in the absence of oxygen, probably at the conserved histidine residue, and transfers its phosphate group probably to a conserved aspartate residue of NreC. NreB/NreC activates the expression of the nitrate (narGHJI) and nitrite (nir) reductase operons, as well as the putative nitrate transporter gene narT.</text>
</comment>
<keyword evidence="12 15" id="KW-0902">Two-component regulatory system</keyword>
<dbReference type="InterPro" id="IPR050482">
    <property type="entry name" value="Sensor_HK_TwoCompSys"/>
</dbReference>
<dbReference type="InterPro" id="IPR000014">
    <property type="entry name" value="PAS"/>
</dbReference>
<dbReference type="Pfam" id="PF13188">
    <property type="entry name" value="PAS_8"/>
    <property type="match status" value="1"/>
</dbReference>
<accession>A0A841YFY2</accession>
<dbReference type="InterPro" id="IPR011712">
    <property type="entry name" value="Sig_transdc_His_kin_sub3_dim/P"/>
</dbReference>
<evidence type="ECO:0000256" key="14">
    <source>
        <dbReference type="ARBA" id="ARBA00024827"/>
    </source>
</evidence>
<evidence type="ECO:0000256" key="17">
    <source>
        <dbReference type="PIRSR" id="PIRSR037432-51"/>
    </source>
</evidence>
<dbReference type="InterPro" id="IPR017203">
    <property type="entry name" value="Sig_transdc_His_kinase_NreB"/>
</dbReference>
<dbReference type="GO" id="GO:0046983">
    <property type="term" value="F:protein dimerization activity"/>
    <property type="evidence" value="ECO:0007669"/>
    <property type="project" value="InterPro"/>
</dbReference>
<reference evidence="19 20" key="1">
    <citation type="submission" date="2020-03" db="EMBL/GenBank/DDBJ databases">
        <title>Soil Listeria distribution.</title>
        <authorList>
            <person name="Liao J."/>
            <person name="Wiedmann M."/>
        </authorList>
    </citation>
    <scope>NUCLEOTIDE SEQUENCE [LARGE SCALE GENOMIC DNA]</scope>
    <source>
        <strain evidence="19 20">FSL L7-1645</strain>
    </source>
</reference>
<dbReference type="Proteomes" id="UP000571128">
    <property type="component" value="Unassembled WGS sequence"/>
</dbReference>
<keyword evidence="8 15" id="KW-0547">Nucleotide-binding</keyword>
<keyword evidence="4" id="KW-0963">Cytoplasm</keyword>
<dbReference type="SUPFAM" id="SSF55785">
    <property type="entry name" value="PYP-like sensor domain (PAS domain)"/>
    <property type="match status" value="1"/>
</dbReference>
<gene>
    <name evidence="19" type="ORF">HB844_10475</name>
</gene>
<dbReference type="GO" id="GO:0005737">
    <property type="term" value="C:cytoplasm"/>
    <property type="evidence" value="ECO:0007669"/>
    <property type="project" value="UniProtKB-SubCell"/>
</dbReference>
<feature type="binding site" evidence="16">
    <location>
        <position position="56"/>
    </location>
    <ligand>
        <name>[4Fe-4S] cluster</name>
        <dbReference type="ChEBI" id="CHEBI:49883"/>
    </ligand>
</feature>
<dbReference type="InterPro" id="IPR035965">
    <property type="entry name" value="PAS-like_dom_sf"/>
</dbReference>
<dbReference type="Gene3D" id="3.30.450.20">
    <property type="entry name" value="PAS domain"/>
    <property type="match status" value="1"/>
</dbReference>
<evidence type="ECO:0000256" key="15">
    <source>
        <dbReference type="PIRNR" id="PIRNR037432"/>
    </source>
</evidence>
<comment type="catalytic activity">
    <reaction evidence="1 15">
        <text>ATP + protein L-histidine = ADP + protein N-phospho-L-histidine.</text>
        <dbReference type="EC" id="2.7.13.3"/>
    </reaction>
</comment>
<dbReference type="InterPro" id="IPR004358">
    <property type="entry name" value="Sig_transdc_His_kin-like_C"/>
</dbReference>
<evidence type="ECO:0000256" key="6">
    <source>
        <dbReference type="ARBA" id="ARBA00022679"/>
    </source>
</evidence>
<feature type="modified residue" description="Phosphohistidine; by autocatalysis" evidence="17">
    <location>
        <position position="155"/>
    </location>
</feature>
<name>A0A841YFY2_9LIST</name>
<dbReference type="RefSeq" id="WP_007543931.1">
    <property type="nucleotide sequence ID" value="NZ_JAARPY010000011.1"/>
</dbReference>
<evidence type="ECO:0000256" key="16">
    <source>
        <dbReference type="PIRSR" id="PIRSR037432-50"/>
    </source>
</evidence>
<evidence type="ECO:0000256" key="1">
    <source>
        <dbReference type="ARBA" id="ARBA00000085"/>
    </source>
</evidence>
<dbReference type="SUPFAM" id="SSF55874">
    <property type="entry name" value="ATPase domain of HSP90 chaperone/DNA topoisomerase II/histidine kinase"/>
    <property type="match status" value="1"/>
</dbReference>
<evidence type="ECO:0000256" key="9">
    <source>
        <dbReference type="ARBA" id="ARBA00022777"/>
    </source>
</evidence>
<dbReference type="PIRSF" id="PIRSF037432">
    <property type="entry name" value="STHK_NreB"/>
    <property type="match status" value="1"/>
</dbReference>
<keyword evidence="10 15" id="KW-0067">ATP-binding</keyword>
<dbReference type="PANTHER" id="PTHR24421:SF10">
    <property type="entry name" value="NITRATE_NITRITE SENSOR PROTEIN NARQ"/>
    <property type="match status" value="1"/>
</dbReference>
<evidence type="ECO:0000313" key="20">
    <source>
        <dbReference type="Proteomes" id="UP000571128"/>
    </source>
</evidence>
<evidence type="ECO:0000256" key="2">
    <source>
        <dbReference type="ARBA" id="ARBA00004496"/>
    </source>
</evidence>
<evidence type="ECO:0000256" key="13">
    <source>
        <dbReference type="ARBA" id="ARBA00023014"/>
    </source>
</evidence>
<feature type="domain" description="Histidine kinase" evidence="18">
    <location>
        <begin position="157"/>
        <end position="344"/>
    </location>
</feature>
<dbReference type="AlphaFoldDB" id="A0A841YFY2"/>
<keyword evidence="11 16" id="KW-0408">Iron</keyword>
<comment type="caution">
    <text evidence="19">The sequence shown here is derived from an EMBL/GenBank/DDBJ whole genome shotgun (WGS) entry which is preliminary data.</text>
</comment>
<feature type="binding site" evidence="16">
    <location>
        <position position="59"/>
    </location>
    <ligand>
        <name>[4Fe-4S] cluster</name>
        <dbReference type="ChEBI" id="CHEBI:49883"/>
    </ligand>
</feature>
<dbReference type="Gene3D" id="1.20.5.1930">
    <property type="match status" value="1"/>
</dbReference>
<evidence type="ECO:0000256" key="10">
    <source>
        <dbReference type="ARBA" id="ARBA00022840"/>
    </source>
</evidence>
<evidence type="ECO:0000256" key="7">
    <source>
        <dbReference type="ARBA" id="ARBA00022723"/>
    </source>
</evidence>
<dbReference type="GO" id="GO:0005524">
    <property type="term" value="F:ATP binding"/>
    <property type="evidence" value="ECO:0007669"/>
    <property type="project" value="UniProtKB-KW"/>
</dbReference>
<dbReference type="GO" id="GO:0016020">
    <property type="term" value="C:membrane"/>
    <property type="evidence" value="ECO:0007669"/>
    <property type="project" value="InterPro"/>
</dbReference>
<dbReference type="PROSITE" id="PS50109">
    <property type="entry name" value="HIS_KIN"/>
    <property type="match status" value="1"/>
</dbReference>
<dbReference type="EC" id="2.7.13.3" evidence="15"/>
<keyword evidence="13 16" id="KW-0411">Iron-sulfur</keyword>
<dbReference type="PANTHER" id="PTHR24421">
    <property type="entry name" value="NITRATE/NITRITE SENSOR PROTEIN NARX-RELATED"/>
    <property type="match status" value="1"/>
</dbReference>
<proteinExistence type="predicted"/>
<evidence type="ECO:0000256" key="8">
    <source>
        <dbReference type="ARBA" id="ARBA00022741"/>
    </source>
</evidence>
<keyword evidence="6 15" id="KW-0808">Transferase</keyword>
<dbReference type="PRINTS" id="PR00344">
    <property type="entry name" value="BCTRLSENSOR"/>
</dbReference>
<evidence type="ECO:0000256" key="11">
    <source>
        <dbReference type="ARBA" id="ARBA00023004"/>
    </source>
</evidence>
<keyword evidence="3 16" id="KW-0004">4Fe-4S</keyword>